<dbReference type="PANTHER" id="PTHR23028">
    <property type="entry name" value="ACETYLTRANSFERASE"/>
    <property type="match status" value="1"/>
</dbReference>
<dbReference type="Proteomes" id="UP001236569">
    <property type="component" value="Unassembled WGS sequence"/>
</dbReference>
<proteinExistence type="predicted"/>
<feature type="transmembrane region" description="Helical" evidence="1">
    <location>
        <begin position="42"/>
        <end position="65"/>
    </location>
</feature>
<sequence length="367" mass="42496">MNKPVTHKFYGLDHLRALAILIVFLFHYYILSGGQPEWLPKVASFGWTGVDLFFVLSGFLISSQLFEQIKIGESISFRTFLLKRFFRIIPAFGFTVILYFCVPFFREKDSLAPLWKYLTFTQNLGLNLKLNGAFSHAWSLCVEEHFYLFLPLVLLLLQAKSVFKYSYWLLILLFLGGFAIRYYSYTYLYLPKSTDDLSWMYWYKYLYYPTYTRLDGLLVGVSIAGFYQFSPKVWGRISQYGNLLLVASLAILSFAYFLCEDQTAFNASVFGFPVIALGYGLMVAGAISPNSFLYRTKSMITNQLASLSYGLYLTHKGVIHVTHQMLSKYISNPNLMLVISTITCIVFAYFLQILIEKPFMRLRNRVF</sequence>
<accession>A0ABT6YJ92</accession>
<keyword evidence="1" id="KW-0472">Membrane</keyword>
<keyword evidence="3" id="KW-0808">Transferase</keyword>
<dbReference type="EC" id="2.3.-.-" evidence="3"/>
<evidence type="ECO:0000313" key="4">
    <source>
        <dbReference type="Proteomes" id="UP001236569"/>
    </source>
</evidence>
<organism evidence="3 4">
    <name type="scientific">Flectobacillus longus</name>
    <dbReference type="NCBI Taxonomy" id="2984207"/>
    <lineage>
        <taxon>Bacteria</taxon>
        <taxon>Pseudomonadati</taxon>
        <taxon>Bacteroidota</taxon>
        <taxon>Cytophagia</taxon>
        <taxon>Cytophagales</taxon>
        <taxon>Flectobacillaceae</taxon>
        <taxon>Flectobacillus</taxon>
    </lineage>
</organism>
<dbReference type="InterPro" id="IPR050879">
    <property type="entry name" value="Acyltransferase_3"/>
</dbReference>
<keyword evidence="4" id="KW-1185">Reference proteome</keyword>
<feature type="transmembrane region" description="Helical" evidence="1">
    <location>
        <begin position="335"/>
        <end position="355"/>
    </location>
</feature>
<gene>
    <name evidence="3" type="ORF">QM480_04935</name>
</gene>
<dbReference type="EMBL" id="JASHID010000003">
    <property type="protein sequence ID" value="MDI9863656.1"/>
    <property type="molecule type" value="Genomic_DNA"/>
</dbReference>
<name>A0ABT6YJ92_9BACT</name>
<evidence type="ECO:0000313" key="3">
    <source>
        <dbReference type="EMBL" id="MDI9863656.1"/>
    </source>
</evidence>
<dbReference type="PANTHER" id="PTHR23028:SF53">
    <property type="entry name" value="ACYL_TRANSF_3 DOMAIN-CONTAINING PROTEIN"/>
    <property type="match status" value="1"/>
</dbReference>
<feature type="domain" description="Acyltransferase 3" evidence="2">
    <location>
        <begin position="10"/>
        <end position="351"/>
    </location>
</feature>
<keyword evidence="1" id="KW-1133">Transmembrane helix</keyword>
<feature type="transmembrane region" description="Helical" evidence="1">
    <location>
        <begin position="264"/>
        <end position="287"/>
    </location>
</feature>
<feature type="transmembrane region" description="Helical" evidence="1">
    <location>
        <begin position="85"/>
        <end position="105"/>
    </location>
</feature>
<evidence type="ECO:0000256" key="1">
    <source>
        <dbReference type="SAM" id="Phobius"/>
    </source>
</evidence>
<reference evidence="3 4" key="1">
    <citation type="submission" date="2023-05" db="EMBL/GenBank/DDBJ databases">
        <title>Novel species of genus Flectobacillus isolated from stream in China.</title>
        <authorList>
            <person name="Lu H."/>
        </authorList>
    </citation>
    <scope>NUCLEOTIDE SEQUENCE [LARGE SCALE GENOMIC DNA]</scope>
    <source>
        <strain evidence="3 4">DC10W</strain>
    </source>
</reference>
<keyword evidence="1" id="KW-0812">Transmembrane</keyword>
<keyword evidence="3" id="KW-0012">Acyltransferase</keyword>
<feature type="transmembrane region" description="Helical" evidence="1">
    <location>
        <begin position="137"/>
        <end position="157"/>
    </location>
</feature>
<feature type="transmembrane region" description="Helical" evidence="1">
    <location>
        <begin position="169"/>
        <end position="190"/>
    </location>
</feature>
<dbReference type="InterPro" id="IPR002656">
    <property type="entry name" value="Acyl_transf_3_dom"/>
</dbReference>
<protein>
    <submittedName>
        <fullName evidence="3">Acyltransferase</fullName>
        <ecNumber evidence="3">2.3.-.-</ecNumber>
    </submittedName>
</protein>
<dbReference type="Pfam" id="PF01757">
    <property type="entry name" value="Acyl_transf_3"/>
    <property type="match status" value="1"/>
</dbReference>
<feature type="transmembrane region" description="Helical" evidence="1">
    <location>
        <begin position="241"/>
        <end position="258"/>
    </location>
</feature>
<feature type="transmembrane region" description="Helical" evidence="1">
    <location>
        <begin position="12"/>
        <end position="30"/>
    </location>
</feature>
<evidence type="ECO:0000259" key="2">
    <source>
        <dbReference type="Pfam" id="PF01757"/>
    </source>
</evidence>
<comment type="caution">
    <text evidence="3">The sequence shown here is derived from an EMBL/GenBank/DDBJ whole genome shotgun (WGS) entry which is preliminary data.</text>
</comment>
<dbReference type="RefSeq" id="WP_283368927.1">
    <property type="nucleotide sequence ID" value="NZ_JASHID010000003.1"/>
</dbReference>
<feature type="transmembrane region" description="Helical" evidence="1">
    <location>
        <begin position="210"/>
        <end position="229"/>
    </location>
</feature>
<dbReference type="GO" id="GO:0016746">
    <property type="term" value="F:acyltransferase activity"/>
    <property type="evidence" value="ECO:0007669"/>
    <property type="project" value="UniProtKB-KW"/>
</dbReference>